<dbReference type="Proteomes" id="UP000747110">
    <property type="component" value="Unassembled WGS sequence"/>
</dbReference>
<protein>
    <submittedName>
        <fullName evidence="2">Uncharacterized protein</fullName>
    </submittedName>
</protein>
<comment type="caution">
    <text evidence="2">The sequence shown here is derived from an EMBL/GenBank/DDBJ whole genome shotgun (WGS) entry which is preliminary data.</text>
</comment>
<sequence>DEEEQGTLVPPEACPSPVLDHESIVAQDRLSPLYVSSPPRWRQEPSPPPPQQQQQQQHQSSPKVEDPEELLQQRQWKQQHPQQGSTACAPACAVRRLDWANAVESDPEGTSTKATAGEPALLVGKDAAGLQAAAVETAGEAERFAAAAAAAAEGTRAEANYEDKVVAVAAAVAEGVEAGTEDQAQKLAAVSEAEAAVPADAEPVMKSEAEGLTAVAAEAQAKETKVMVDAEATEAERGVALLVTAKAIADMTAGAKMPPADAEVVKTLTEAKAEPDAAEDSAAPAADARPATPDATQPAAEPSYDNDGAVSSQEQLASPSLAGSVSPSGGNNSCRRPIRSAGEIGSHSPLVPDPAAVPWWQTLSSQPKASRSGGRAKSARSRGGSCKDTVESSSVEARGGGSGSCSNSGGDTARSSLECESQKNDAVSDVSQPRAESPPPPPPPKPIPQQGLLPVQQEAPSEHAVPEQLQDLPPPPLQQQQQL</sequence>
<accession>A0A8J4FNW5</accession>
<feature type="compositionally biased region" description="Low complexity" evidence="1">
    <location>
        <begin position="72"/>
        <end position="83"/>
    </location>
</feature>
<feature type="region of interest" description="Disordered" evidence="1">
    <location>
        <begin position="266"/>
        <end position="483"/>
    </location>
</feature>
<feature type="region of interest" description="Disordered" evidence="1">
    <location>
        <begin position="1"/>
        <end position="89"/>
    </location>
</feature>
<name>A0A8J4FNW5_9CHLO</name>
<feature type="compositionally biased region" description="Low complexity" evidence="1">
    <location>
        <begin position="280"/>
        <end position="302"/>
    </location>
</feature>
<dbReference type="AlphaFoldDB" id="A0A8J4FNW5"/>
<feature type="compositionally biased region" description="Low complexity" evidence="1">
    <location>
        <begin position="52"/>
        <end position="62"/>
    </location>
</feature>
<gene>
    <name evidence="2" type="ORF">Vretifemale_12760</name>
</gene>
<organism evidence="2 3">
    <name type="scientific">Volvox reticuliferus</name>
    <dbReference type="NCBI Taxonomy" id="1737510"/>
    <lineage>
        <taxon>Eukaryota</taxon>
        <taxon>Viridiplantae</taxon>
        <taxon>Chlorophyta</taxon>
        <taxon>core chlorophytes</taxon>
        <taxon>Chlorophyceae</taxon>
        <taxon>CS clade</taxon>
        <taxon>Chlamydomonadales</taxon>
        <taxon>Volvocaceae</taxon>
        <taxon>Volvox</taxon>
    </lineage>
</organism>
<feature type="compositionally biased region" description="Low complexity" evidence="1">
    <location>
        <begin position="368"/>
        <end position="384"/>
    </location>
</feature>
<keyword evidence="3" id="KW-1185">Reference proteome</keyword>
<evidence type="ECO:0000313" key="3">
    <source>
        <dbReference type="Proteomes" id="UP000747110"/>
    </source>
</evidence>
<feature type="non-terminal residue" evidence="2">
    <location>
        <position position="1"/>
    </location>
</feature>
<proteinExistence type="predicted"/>
<feature type="compositionally biased region" description="Pro residues" evidence="1">
    <location>
        <begin position="436"/>
        <end position="447"/>
    </location>
</feature>
<feature type="compositionally biased region" description="Polar residues" evidence="1">
    <location>
        <begin position="309"/>
        <end position="334"/>
    </location>
</feature>
<dbReference type="EMBL" id="BNCP01000028">
    <property type="protein sequence ID" value="GIL84074.1"/>
    <property type="molecule type" value="Genomic_DNA"/>
</dbReference>
<reference evidence="2" key="1">
    <citation type="journal article" date="2021" name="Proc. Natl. Acad. Sci. U.S.A.">
        <title>Three genomes in the algal genus Volvox reveal the fate of a haploid sex-determining region after a transition to homothallism.</title>
        <authorList>
            <person name="Yamamoto K."/>
            <person name="Hamaji T."/>
            <person name="Kawai-Toyooka H."/>
            <person name="Matsuzaki R."/>
            <person name="Takahashi F."/>
            <person name="Nishimura Y."/>
            <person name="Kawachi M."/>
            <person name="Noguchi H."/>
            <person name="Minakuchi Y."/>
            <person name="Umen J.G."/>
            <person name="Toyoda A."/>
            <person name="Nozaki H."/>
        </authorList>
    </citation>
    <scope>NUCLEOTIDE SEQUENCE</scope>
    <source>
        <strain evidence="2">NIES-3786</strain>
    </source>
</reference>
<evidence type="ECO:0000256" key="1">
    <source>
        <dbReference type="SAM" id="MobiDB-lite"/>
    </source>
</evidence>
<evidence type="ECO:0000313" key="2">
    <source>
        <dbReference type="EMBL" id="GIL84074.1"/>
    </source>
</evidence>